<dbReference type="OrthoDB" id="367237at2"/>
<evidence type="ECO:0000313" key="1">
    <source>
        <dbReference type="EMBL" id="SOY28039.1"/>
    </source>
</evidence>
<evidence type="ECO:0000313" key="2">
    <source>
        <dbReference type="Proteomes" id="UP000236311"/>
    </source>
</evidence>
<reference evidence="1 2" key="1">
    <citation type="submission" date="2018-01" db="EMBL/GenBank/DDBJ databases">
        <authorList>
            <person name="Gaut B.S."/>
            <person name="Morton B.R."/>
            <person name="Clegg M.T."/>
            <person name="Duvall M.R."/>
        </authorList>
    </citation>
    <scope>NUCLEOTIDE SEQUENCE [LARGE SCALE GENOMIC DNA]</scope>
    <source>
        <strain evidence="1">GP69</strain>
    </source>
</reference>
<gene>
    <name evidence="1" type="ORF">AMURIS_00744</name>
</gene>
<dbReference type="RefSeq" id="WP_103238148.1">
    <property type="nucleotide sequence ID" value="NZ_JANJZD010000003.1"/>
</dbReference>
<dbReference type="InterPro" id="IPR036866">
    <property type="entry name" value="RibonucZ/Hydroxyglut_hydro"/>
</dbReference>
<name>A0A2K4ZC48_9FIRM</name>
<keyword evidence="2" id="KW-1185">Reference proteome</keyword>
<proteinExistence type="predicted"/>
<dbReference type="EMBL" id="OFSM01000003">
    <property type="protein sequence ID" value="SOY28039.1"/>
    <property type="molecule type" value="Genomic_DNA"/>
</dbReference>
<organism evidence="1 2">
    <name type="scientific">Acetatifactor muris</name>
    <dbReference type="NCBI Taxonomy" id="879566"/>
    <lineage>
        <taxon>Bacteria</taxon>
        <taxon>Bacillati</taxon>
        <taxon>Bacillota</taxon>
        <taxon>Clostridia</taxon>
        <taxon>Lachnospirales</taxon>
        <taxon>Lachnospiraceae</taxon>
        <taxon>Acetatifactor</taxon>
    </lineage>
</organism>
<dbReference type="Gene3D" id="3.60.15.10">
    <property type="entry name" value="Ribonuclease Z/Hydroxyacylglutathione hydrolase-like"/>
    <property type="match status" value="1"/>
</dbReference>
<dbReference type="SUPFAM" id="SSF56281">
    <property type="entry name" value="Metallo-hydrolase/oxidoreductase"/>
    <property type="match status" value="1"/>
</dbReference>
<evidence type="ECO:0008006" key="3">
    <source>
        <dbReference type="Google" id="ProtNLM"/>
    </source>
</evidence>
<dbReference type="Proteomes" id="UP000236311">
    <property type="component" value="Unassembled WGS sequence"/>
</dbReference>
<protein>
    <recommendedName>
        <fullName evidence="3">Metallo-beta-lactamase domain-containing protein</fullName>
    </recommendedName>
</protein>
<accession>A0A2K4ZC48</accession>
<sequence length="431" mass="48345">MEWKKEWAYDGGISAGALYNTGAMLADDSHGDTEEDSPMLLVTDTSAEEYGRYLEKLCALGFEKIFENRNKAVDSCQLKRGDTLLYVYYTCAAGEVRIIEDRASCALKDFSYGCESEDSAEIYQYGLYYDPQNQYGSVAVNCGMFYIIRLTDNRLVMIDGGDYRQCSAEAIEGMYRFLRRITNTGEGEKIHIAAWYFTHAHSDHMAACVRLLRTYPEAFALERVMFNFLPYTMCPGDEDILVLKETLREYCPGLRGLKLHNGQVITLANVRFEVLYTHEDAVTPGSSGSFPLEDFNCTSVILKMTTGSGTVMWLGDTNTETEALVLRTVPVDLWKSDVVQIAHHCFNFLSGLYPAIDADYAMLPNSHYGGHAGANHDKLMDVVNCLASPENLWYEDQTTGFRFQGGKFQVILEEARVGGAHDGVDLYGRHS</sequence>
<dbReference type="AlphaFoldDB" id="A0A2K4ZC48"/>